<dbReference type="SMART" id="SM00304">
    <property type="entry name" value="HAMP"/>
    <property type="match status" value="1"/>
</dbReference>
<evidence type="ECO:0000256" key="1">
    <source>
        <dbReference type="ARBA" id="ARBA00000085"/>
    </source>
</evidence>
<feature type="transmembrane region" description="Helical" evidence="9">
    <location>
        <begin position="6"/>
        <end position="28"/>
    </location>
</feature>
<evidence type="ECO:0000313" key="12">
    <source>
        <dbReference type="EMBL" id="PZO75345.1"/>
    </source>
</evidence>
<proteinExistence type="predicted"/>
<dbReference type="Gene3D" id="3.30.565.10">
    <property type="entry name" value="Histidine kinase-like ATPase, C-terminal domain"/>
    <property type="match status" value="1"/>
</dbReference>
<dbReference type="EMBL" id="QFMX01000004">
    <property type="protein sequence ID" value="PZO75345.1"/>
    <property type="molecule type" value="Genomic_DNA"/>
</dbReference>
<dbReference type="InterPro" id="IPR050980">
    <property type="entry name" value="2C_sensor_his_kinase"/>
</dbReference>
<keyword evidence="6" id="KW-0547">Nucleotide-binding</keyword>
<dbReference type="PROSITE" id="PS50885">
    <property type="entry name" value="HAMP"/>
    <property type="match status" value="1"/>
</dbReference>
<dbReference type="PANTHER" id="PTHR44936:SF10">
    <property type="entry name" value="SENSOR PROTEIN RSTB"/>
    <property type="match status" value="1"/>
</dbReference>
<keyword evidence="7" id="KW-0418">Kinase</keyword>
<dbReference type="Gene3D" id="6.10.340.10">
    <property type="match status" value="1"/>
</dbReference>
<dbReference type="InterPro" id="IPR004358">
    <property type="entry name" value="Sig_transdc_His_kin-like_C"/>
</dbReference>
<dbReference type="Pfam" id="PF02518">
    <property type="entry name" value="HATPase_c"/>
    <property type="match status" value="1"/>
</dbReference>
<dbReference type="GO" id="GO:0016020">
    <property type="term" value="C:membrane"/>
    <property type="evidence" value="ECO:0007669"/>
    <property type="project" value="UniProtKB-SubCell"/>
</dbReference>
<feature type="transmembrane region" description="Helical" evidence="9">
    <location>
        <begin position="182"/>
        <end position="205"/>
    </location>
</feature>
<keyword evidence="5" id="KW-0808">Transferase</keyword>
<dbReference type="InterPro" id="IPR003594">
    <property type="entry name" value="HATPase_dom"/>
</dbReference>
<evidence type="ECO:0000256" key="5">
    <source>
        <dbReference type="ARBA" id="ARBA00022679"/>
    </source>
</evidence>
<dbReference type="GO" id="GO:0004673">
    <property type="term" value="F:protein histidine kinase activity"/>
    <property type="evidence" value="ECO:0007669"/>
    <property type="project" value="UniProtKB-EC"/>
</dbReference>
<evidence type="ECO:0000256" key="3">
    <source>
        <dbReference type="ARBA" id="ARBA00012438"/>
    </source>
</evidence>
<dbReference type="EC" id="2.7.13.3" evidence="3"/>
<dbReference type="InterPro" id="IPR003660">
    <property type="entry name" value="HAMP_dom"/>
</dbReference>
<accession>A0A2W5AWA9</accession>
<gene>
    <name evidence="12" type="ORF">DI640_04850</name>
</gene>
<keyword evidence="4" id="KW-0597">Phosphoprotein</keyword>
<keyword evidence="9" id="KW-0812">Transmembrane</keyword>
<evidence type="ECO:0000256" key="4">
    <source>
        <dbReference type="ARBA" id="ARBA00022553"/>
    </source>
</evidence>
<feature type="domain" description="HAMP" evidence="11">
    <location>
        <begin position="206"/>
        <end position="258"/>
    </location>
</feature>
<evidence type="ECO:0000259" key="11">
    <source>
        <dbReference type="PROSITE" id="PS50885"/>
    </source>
</evidence>
<evidence type="ECO:0000256" key="6">
    <source>
        <dbReference type="ARBA" id="ARBA00022741"/>
    </source>
</evidence>
<keyword evidence="8" id="KW-0067">ATP-binding</keyword>
<dbReference type="GO" id="GO:0007165">
    <property type="term" value="P:signal transduction"/>
    <property type="evidence" value="ECO:0007669"/>
    <property type="project" value="InterPro"/>
</dbReference>
<dbReference type="Proteomes" id="UP000249555">
    <property type="component" value="Unassembled WGS sequence"/>
</dbReference>
<comment type="subcellular location">
    <subcellularLocation>
        <location evidence="2">Membrane</location>
    </subcellularLocation>
</comment>
<dbReference type="InterPro" id="IPR005467">
    <property type="entry name" value="His_kinase_dom"/>
</dbReference>
<keyword evidence="9" id="KW-1133">Transmembrane helix</keyword>
<dbReference type="PANTHER" id="PTHR44936">
    <property type="entry name" value="SENSOR PROTEIN CREC"/>
    <property type="match status" value="1"/>
</dbReference>
<dbReference type="SUPFAM" id="SSF158472">
    <property type="entry name" value="HAMP domain-like"/>
    <property type="match status" value="1"/>
</dbReference>
<dbReference type="CDD" id="cd06225">
    <property type="entry name" value="HAMP"/>
    <property type="match status" value="1"/>
</dbReference>
<keyword evidence="9" id="KW-0472">Membrane</keyword>
<protein>
    <recommendedName>
        <fullName evidence="3">histidine kinase</fullName>
        <ecNumber evidence="3">2.7.13.3</ecNumber>
    </recommendedName>
</protein>
<evidence type="ECO:0000256" key="9">
    <source>
        <dbReference type="SAM" id="Phobius"/>
    </source>
</evidence>
<name>A0A2W5AWA9_9SPHN</name>
<dbReference type="PRINTS" id="PR00344">
    <property type="entry name" value="BCTRLSENSOR"/>
</dbReference>
<sequence>MTLRRKLLIAFGGLVTTTLLIAMVALFMSLRWQTTSNEVETHYRRSLYLEQIRAETFQALSEVHDSLAGGRDEIPDARQDFERAIAPTRAVFAKWGRLANTAREKRDLETVKTAHESLIGAARDVFVLAGQGRRADAVRRVDDRLDTGDYAAFRALTERIAQADQIRGQVIRDETRKLRRSANVMAAVAILAALSLSLLIAAYLASDLFGPLRQLGKALDGLASGDTTERLDQDRKDEVGAVARAYNRTAEAMALREAAAHEGGARDAKSDGLSHLTVHRLVDTLESRIASLRTSESLEDALVDVEQIMRSIGRVTQIGHPLDLHLEPCDPCRLSQAALTRFGPEIAARGISCELDLEADARSILADRLKLRGALEELIRSGLAMLPDRGGRIGVRVKSDQKDDMVLIEIADNGRGMDSETVERALSVAPPSDAEAPDASDVGTAMVRALVERHGGTFTLLSKPGQGTVARLSLPVRQ</sequence>
<evidence type="ECO:0000313" key="13">
    <source>
        <dbReference type="Proteomes" id="UP000249555"/>
    </source>
</evidence>
<dbReference type="InterPro" id="IPR036890">
    <property type="entry name" value="HATPase_C_sf"/>
</dbReference>
<dbReference type="SMART" id="SM00387">
    <property type="entry name" value="HATPase_c"/>
    <property type="match status" value="1"/>
</dbReference>
<dbReference type="Pfam" id="PF00672">
    <property type="entry name" value="HAMP"/>
    <property type="match status" value="1"/>
</dbReference>
<dbReference type="SUPFAM" id="SSF55874">
    <property type="entry name" value="ATPase domain of HSP90 chaperone/DNA topoisomerase II/histidine kinase"/>
    <property type="match status" value="1"/>
</dbReference>
<dbReference type="GO" id="GO:0005524">
    <property type="term" value="F:ATP binding"/>
    <property type="evidence" value="ECO:0007669"/>
    <property type="project" value="UniProtKB-KW"/>
</dbReference>
<comment type="caution">
    <text evidence="12">The sequence shown here is derived from an EMBL/GenBank/DDBJ whole genome shotgun (WGS) entry which is preliminary data.</text>
</comment>
<dbReference type="PROSITE" id="PS50109">
    <property type="entry name" value="HIS_KIN"/>
    <property type="match status" value="1"/>
</dbReference>
<evidence type="ECO:0000256" key="2">
    <source>
        <dbReference type="ARBA" id="ARBA00004370"/>
    </source>
</evidence>
<evidence type="ECO:0000256" key="8">
    <source>
        <dbReference type="ARBA" id="ARBA00022840"/>
    </source>
</evidence>
<dbReference type="AlphaFoldDB" id="A0A2W5AWA9"/>
<reference evidence="12 13" key="1">
    <citation type="submission" date="2017-08" db="EMBL/GenBank/DDBJ databases">
        <title>Infants hospitalized years apart are colonized by the same room-sourced microbial strains.</title>
        <authorList>
            <person name="Brooks B."/>
            <person name="Olm M.R."/>
            <person name="Firek B.A."/>
            <person name="Baker R."/>
            <person name="Thomas B.C."/>
            <person name="Morowitz M.J."/>
            <person name="Banfield J.F."/>
        </authorList>
    </citation>
    <scope>NUCLEOTIDE SEQUENCE [LARGE SCALE GENOMIC DNA]</scope>
    <source>
        <strain evidence="12">S2_018_000_R3_119</strain>
    </source>
</reference>
<evidence type="ECO:0000259" key="10">
    <source>
        <dbReference type="PROSITE" id="PS50109"/>
    </source>
</evidence>
<comment type="catalytic activity">
    <reaction evidence="1">
        <text>ATP + protein L-histidine = ADP + protein N-phospho-L-histidine.</text>
        <dbReference type="EC" id="2.7.13.3"/>
    </reaction>
</comment>
<feature type="domain" description="Histidine kinase" evidence="10">
    <location>
        <begin position="280"/>
        <end position="478"/>
    </location>
</feature>
<organism evidence="12 13">
    <name type="scientific">Sphingomonas taxi</name>
    <dbReference type="NCBI Taxonomy" id="1549858"/>
    <lineage>
        <taxon>Bacteria</taxon>
        <taxon>Pseudomonadati</taxon>
        <taxon>Pseudomonadota</taxon>
        <taxon>Alphaproteobacteria</taxon>
        <taxon>Sphingomonadales</taxon>
        <taxon>Sphingomonadaceae</taxon>
        <taxon>Sphingomonas</taxon>
    </lineage>
</organism>
<evidence type="ECO:0000256" key="7">
    <source>
        <dbReference type="ARBA" id="ARBA00022777"/>
    </source>
</evidence>